<dbReference type="EMBL" id="CP091092">
    <property type="protein sequence ID" value="WFN35743.1"/>
    <property type="molecule type" value="Genomic_DNA"/>
</dbReference>
<keyword evidence="3" id="KW-1185">Reference proteome</keyword>
<proteinExistence type="predicted"/>
<evidence type="ECO:0000313" key="2">
    <source>
        <dbReference type="EMBL" id="WFN35743.1"/>
    </source>
</evidence>
<accession>A0AAF0JT15</accession>
<evidence type="ECO:0000256" key="1">
    <source>
        <dbReference type="SAM" id="MobiDB-lite"/>
    </source>
</evidence>
<dbReference type="InterPro" id="IPR013783">
    <property type="entry name" value="Ig-like_fold"/>
</dbReference>
<sequence length="221" mass="24976">MKFIHYENNKNLKISKKTFNISTLILLLTAVFFISPAAAEPAFEWEIYIINTEDWEDTNEYLAYDGTIYEVHFFDKSSDSKSWSWEFGDDDWWGSTEKNPVHIFTEEEVLDGNYMIKVKLSIVDSSGSGDTVSNTLFFDPDDPWTPRNTIFELTPKPTSTPTPVPTTVAPTPVPTTTAPTAQPTQKASQSLEIPGISQELKKLQDTYQDLIVVIKSMFGIS</sequence>
<dbReference type="GeneID" id="79949956"/>
<protein>
    <submittedName>
        <fullName evidence="2">PKD domain-containing protein</fullName>
    </submittedName>
</protein>
<dbReference type="CDD" id="cd00146">
    <property type="entry name" value="PKD"/>
    <property type="match status" value="1"/>
</dbReference>
<dbReference type="SUPFAM" id="SSF49299">
    <property type="entry name" value="PKD domain"/>
    <property type="match status" value="1"/>
</dbReference>
<organism evidence="2 3">
    <name type="scientific">Methanomicrobium antiquum</name>
    <dbReference type="NCBI Taxonomy" id="487686"/>
    <lineage>
        <taxon>Archaea</taxon>
        <taxon>Methanobacteriati</taxon>
        <taxon>Methanobacteriota</taxon>
        <taxon>Stenosarchaea group</taxon>
        <taxon>Methanomicrobia</taxon>
        <taxon>Methanomicrobiales</taxon>
        <taxon>Methanomicrobiaceae</taxon>
        <taxon>Methanomicrobium</taxon>
    </lineage>
</organism>
<dbReference type="Proteomes" id="UP001218895">
    <property type="component" value="Chromosome"/>
</dbReference>
<feature type="compositionally biased region" description="Low complexity" evidence="1">
    <location>
        <begin position="165"/>
        <end position="189"/>
    </location>
</feature>
<evidence type="ECO:0000313" key="3">
    <source>
        <dbReference type="Proteomes" id="UP001218895"/>
    </source>
</evidence>
<gene>
    <name evidence="2" type="ORF">L1994_06120</name>
</gene>
<dbReference type="RefSeq" id="WP_278098583.1">
    <property type="nucleotide sequence ID" value="NZ_CP091092.1"/>
</dbReference>
<reference evidence="2" key="1">
    <citation type="submission" date="2022-01" db="EMBL/GenBank/DDBJ databases">
        <title>Complete genome of Methanomicrobium antiquum DSM 21220.</title>
        <authorList>
            <person name="Chen S.-C."/>
            <person name="You Y.-T."/>
            <person name="Zhou Y.-Z."/>
            <person name="Lai M.-C."/>
        </authorList>
    </citation>
    <scope>NUCLEOTIDE SEQUENCE</scope>
    <source>
        <strain evidence="2">DSM 21220</strain>
    </source>
</reference>
<feature type="region of interest" description="Disordered" evidence="1">
    <location>
        <begin position="155"/>
        <end position="189"/>
    </location>
</feature>
<name>A0AAF0JT15_9EURY</name>
<dbReference type="Gene3D" id="2.60.40.10">
    <property type="entry name" value="Immunoglobulins"/>
    <property type="match status" value="1"/>
</dbReference>
<dbReference type="KEGG" id="manq:L1994_06120"/>
<dbReference type="AlphaFoldDB" id="A0AAF0JT15"/>
<dbReference type="InterPro" id="IPR035986">
    <property type="entry name" value="PKD_dom_sf"/>
</dbReference>